<dbReference type="PANTHER" id="PTHR10791">
    <property type="entry name" value="RAG1-ACTIVATING PROTEIN 1"/>
    <property type="match status" value="1"/>
</dbReference>
<proteinExistence type="inferred from homology"/>
<keyword evidence="7" id="KW-0677">Repeat</keyword>
<reference evidence="14" key="2">
    <citation type="submission" date="2023-06" db="EMBL/GenBank/DDBJ databases">
        <authorList>
            <person name="Ma L."/>
            <person name="Liu K.-W."/>
            <person name="Li Z."/>
            <person name="Hsiao Y.-Y."/>
            <person name="Qi Y."/>
            <person name="Fu T."/>
            <person name="Tang G."/>
            <person name="Zhang D."/>
            <person name="Sun W.-H."/>
            <person name="Liu D.-K."/>
            <person name="Li Y."/>
            <person name="Chen G.-Z."/>
            <person name="Liu X.-D."/>
            <person name="Liao X.-Y."/>
            <person name="Jiang Y.-T."/>
            <person name="Yu X."/>
            <person name="Hao Y."/>
            <person name="Huang J."/>
            <person name="Zhao X.-W."/>
            <person name="Ke S."/>
            <person name="Chen Y.-Y."/>
            <person name="Wu W.-L."/>
            <person name="Hsu J.-L."/>
            <person name="Lin Y.-F."/>
            <person name="Huang M.-D."/>
            <person name="Li C.-Y."/>
            <person name="Huang L."/>
            <person name="Wang Z.-W."/>
            <person name="Zhao X."/>
            <person name="Zhong W.-Y."/>
            <person name="Peng D.-H."/>
            <person name="Ahmad S."/>
            <person name="Lan S."/>
            <person name="Zhang J.-S."/>
            <person name="Tsai W.-C."/>
            <person name="Van De Peer Y."/>
            <person name="Liu Z.-J."/>
        </authorList>
    </citation>
    <scope>NUCLEOTIDE SEQUENCE</scope>
    <source>
        <strain evidence="14">SCP</strain>
        <tissue evidence="14">Leaves</tissue>
    </source>
</reference>
<keyword evidence="6 12" id="KW-0812">Transmembrane</keyword>
<keyword evidence="5 12" id="KW-0762">Sugar transport</keyword>
<evidence type="ECO:0000256" key="11">
    <source>
        <dbReference type="ARBA" id="ARBA00038715"/>
    </source>
</evidence>
<feature type="region of interest" description="Disordered" evidence="13">
    <location>
        <begin position="227"/>
        <end position="249"/>
    </location>
</feature>
<dbReference type="GO" id="GO:0051119">
    <property type="term" value="F:sugar transmembrane transporter activity"/>
    <property type="evidence" value="ECO:0007669"/>
    <property type="project" value="InterPro"/>
</dbReference>
<comment type="similarity">
    <text evidence="2 12">Belongs to the SWEET sugar transporter family.</text>
</comment>
<dbReference type="InterPro" id="IPR047664">
    <property type="entry name" value="SWEET"/>
</dbReference>
<evidence type="ECO:0000256" key="3">
    <source>
        <dbReference type="ARBA" id="ARBA00022448"/>
    </source>
</evidence>
<evidence type="ECO:0000256" key="2">
    <source>
        <dbReference type="ARBA" id="ARBA00007809"/>
    </source>
</evidence>
<evidence type="ECO:0000256" key="13">
    <source>
        <dbReference type="SAM" id="MobiDB-lite"/>
    </source>
</evidence>
<feature type="transmembrane region" description="Helical" evidence="12">
    <location>
        <begin position="12"/>
        <end position="33"/>
    </location>
</feature>
<dbReference type="EMBL" id="JAUJYN010000006">
    <property type="protein sequence ID" value="KAK1268885.1"/>
    <property type="molecule type" value="Genomic_DNA"/>
</dbReference>
<dbReference type="GO" id="GO:0005886">
    <property type="term" value="C:plasma membrane"/>
    <property type="evidence" value="ECO:0007669"/>
    <property type="project" value="UniProtKB-SubCell"/>
</dbReference>
<comment type="subunit">
    <text evidence="11">Forms homooligomers and/or heterooligomers.</text>
</comment>
<dbReference type="Proteomes" id="UP001179952">
    <property type="component" value="Unassembled WGS sequence"/>
</dbReference>
<evidence type="ECO:0000313" key="14">
    <source>
        <dbReference type="EMBL" id="KAK1268885.1"/>
    </source>
</evidence>
<evidence type="ECO:0000256" key="1">
    <source>
        <dbReference type="ARBA" id="ARBA00004651"/>
    </source>
</evidence>
<feature type="transmembrane region" description="Helical" evidence="12">
    <location>
        <begin position="198"/>
        <end position="220"/>
    </location>
</feature>
<evidence type="ECO:0000256" key="5">
    <source>
        <dbReference type="ARBA" id="ARBA00022597"/>
    </source>
</evidence>
<feature type="transmembrane region" description="Helical" evidence="12">
    <location>
        <begin position="71"/>
        <end position="92"/>
    </location>
</feature>
<feature type="transmembrane region" description="Helical" evidence="12">
    <location>
        <begin position="104"/>
        <end position="123"/>
    </location>
</feature>
<evidence type="ECO:0000256" key="12">
    <source>
        <dbReference type="RuleBase" id="RU910715"/>
    </source>
</evidence>
<evidence type="ECO:0000256" key="6">
    <source>
        <dbReference type="ARBA" id="ARBA00022692"/>
    </source>
</evidence>
<dbReference type="PANTHER" id="PTHR10791:SF30">
    <property type="entry name" value="SUGAR TRANSPORTER SWEET1"/>
    <property type="match status" value="1"/>
</dbReference>
<protein>
    <recommendedName>
        <fullName evidence="12">Bidirectional sugar transporter SWEET</fullName>
    </recommendedName>
</protein>
<reference evidence="14" key="1">
    <citation type="journal article" date="2023" name="Nat. Commun.">
        <title>Diploid and tetraploid genomes of Acorus and the evolution of monocots.</title>
        <authorList>
            <person name="Ma L."/>
            <person name="Liu K.W."/>
            <person name="Li Z."/>
            <person name="Hsiao Y.Y."/>
            <person name="Qi Y."/>
            <person name="Fu T."/>
            <person name="Tang G.D."/>
            <person name="Zhang D."/>
            <person name="Sun W.H."/>
            <person name="Liu D.K."/>
            <person name="Li Y."/>
            <person name="Chen G.Z."/>
            <person name="Liu X.D."/>
            <person name="Liao X.Y."/>
            <person name="Jiang Y.T."/>
            <person name="Yu X."/>
            <person name="Hao Y."/>
            <person name="Huang J."/>
            <person name="Zhao X.W."/>
            <person name="Ke S."/>
            <person name="Chen Y.Y."/>
            <person name="Wu W.L."/>
            <person name="Hsu J.L."/>
            <person name="Lin Y.F."/>
            <person name="Huang M.D."/>
            <person name="Li C.Y."/>
            <person name="Huang L."/>
            <person name="Wang Z.W."/>
            <person name="Zhao X."/>
            <person name="Zhong W.Y."/>
            <person name="Peng D.H."/>
            <person name="Ahmad S."/>
            <person name="Lan S."/>
            <person name="Zhang J.S."/>
            <person name="Tsai W.C."/>
            <person name="Van de Peer Y."/>
            <person name="Liu Z.J."/>
        </authorList>
    </citation>
    <scope>NUCLEOTIDE SEQUENCE</scope>
    <source>
        <strain evidence="14">SCP</strain>
    </source>
</reference>
<evidence type="ECO:0000256" key="10">
    <source>
        <dbReference type="ARBA" id="ARBA00037238"/>
    </source>
</evidence>
<keyword evidence="8 12" id="KW-1133">Transmembrane helix</keyword>
<gene>
    <name evidence="14" type="ORF">QJS04_geneDACA004993</name>
</gene>
<comment type="caution">
    <text evidence="14">The sequence shown here is derived from an EMBL/GenBank/DDBJ whole genome shotgun (WGS) entry which is preliminary data.</text>
</comment>
<keyword evidence="15" id="KW-1185">Reference proteome</keyword>
<dbReference type="AlphaFoldDB" id="A0AAV9AXT9"/>
<comment type="function">
    <text evidence="12">Mediates both low-affinity uptake and efflux of sugar across the membrane.</text>
</comment>
<keyword evidence="4" id="KW-1003">Cell membrane</keyword>
<sequence>MVNTDTVRSIVGIMGNCISLGLFLSPVPTFVNIVKKGAVEQYSAIPYLATLQNCMLWLLYGMPFVHPHSVLVLTINGAGLVFEAVYLTIYFVYANGKQRKKPAFVLLVEIVFVAVVAVLVLTLTQNYEGDHKYNIRSLIVGILCVIFGTFMYASPLSVMKMVIQTKSVKYMPLPLSLAGFLNGICWTAYALIKFDIFILIPNAMGTLFGVVQLILYGCYYRTTPKDDDDKEVEMSSAPAAANRLGGSNA</sequence>
<feature type="transmembrane region" description="Helical" evidence="12">
    <location>
        <begin position="45"/>
        <end position="65"/>
    </location>
</feature>
<keyword evidence="3 12" id="KW-0813">Transport</keyword>
<keyword evidence="9 12" id="KW-0472">Membrane</keyword>
<dbReference type="Pfam" id="PF03083">
    <property type="entry name" value="MtN3_slv"/>
    <property type="match status" value="2"/>
</dbReference>
<evidence type="ECO:0000256" key="8">
    <source>
        <dbReference type="ARBA" id="ARBA00022989"/>
    </source>
</evidence>
<evidence type="ECO:0000256" key="9">
    <source>
        <dbReference type="ARBA" id="ARBA00023136"/>
    </source>
</evidence>
<comment type="subcellular location">
    <subcellularLocation>
        <location evidence="1 12">Cell membrane</location>
        <topology evidence="1 12">Multi-pass membrane protein</topology>
    </subcellularLocation>
</comment>
<accession>A0AAV9AXT9</accession>
<comment type="function">
    <text evidence="10">Mediates both low-affinity uptake and efflux of sugar across the plasma membrane.</text>
</comment>
<dbReference type="FunFam" id="1.20.1280.290:FF:000001">
    <property type="entry name" value="Bidirectional sugar transporter SWEET"/>
    <property type="match status" value="1"/>
</dbReference>
<evidence type="ECO:0000256" key="4">
    <source>
        <dbReference type="ARBA" id="ARBA00022475"/>
    </source>
</evidence>
<dbReference type="Gene3D" id="1.20.1280.290">
    <property type="match status" value="2"/>
</dbReference>
<feature type="transmembrane region" description="Helical" evidence="12">
    <location>
        <begin position="135"/>
        <end position="153"/>
    </location>
</feature>
<dbReference type="FunFam" id="1.20.1280.290:FF:000002">
    <property type="entry name" value="Bidirectional sugar transporter SWEET"/>
    <property type="match status" value="1"/>
</dbReference>
<feature type="transmembrane region" description="Helical" evidence="12">
    <location>
        <begin position="173"/>
        <end position="192"/>
    </location>
</feature>
<evidence type="ECO:0000313" key="15">
    <source>
        <dbReference type="Proteomes" id="UP001179952"/>
    </source>
</evidence>
<evidence type="ECO:0000256" key="7">
    <source>
        <dbReference type="ARBA" id="ARBA00022737"/>
    </source>
</evidence>
<organism evidence="14 15">
    <name type="scientific">Acorus gramineus</name>
    <name type="common">Dwarf sweet flag</name>
    <dbReference type="NCBI Taxonomy" id="55184"/>
    <lineage>
        <taxon>Eukaryota</taxon>
        <taxon>Viridiplantae</taxon>
        <taxon>Streptophyta</taxon>
        <taxon>Embryophyta</taxon>
        <taxon>Tracheophyta</taxon>
        <taxon>Spermatophyta</taxon>
        <taxon>Magnoliopsida</taxon>
        <taxon>Liliopsida</taxon>
        <taxon>Acoraceae</taxon>
        <taxon>Acorus</taxon>
    </lineage>
</organism>
<name>A0AAV9AXT9_ACOGR</name>
<dbReference type="InterPro" id="IPR004316">
    <property type="entry name" value="SWEET_rpt"/>
</dbReference>